<name>A0A2M7WSZ5_9BACT</name>
<evidence type="ECO:0000313" key="7">
    <source>
        <dbReference type="Proteomes" id="UP000230758"/>
    </source>
</evidence>
<reference evidence="7" key="1">
    <citation type="submission" date="2017-09" db="EMBL/GenBank/DDBJ databases">
        <title>Depth-based differentiation of microbial function through sediment-hosted aquifers and enrichment of novel symbionts in the deep terrestrial subsurface.</title>
        <authorList>
            <person name="Probst A.J."/>
            <person name="Ladd B."/>
            <person name="Jarett J.K."/>
            <person name="Geller-Mcgrath D.E."/>
            <person name="Sieber C.M.K."/>
            <person name="Emerson J.B."/>
            <person name="Anantharaman K."/>
            <person name="Thomas B.C."/>
            <person name="Malmstrom R."/>
            <person name="Stieglmeier M."/>
            <person name="Klingl A."/>
            <person name="Woyke T."/>
            <person name="Ryan C.M."/>
            <person name="Banfield J.F."/>
        </authorList>
    </citation>
    <scope>NUCLEOTIDE SEQUENCE [LARGE SCALE GENOMIC DNA]</scope>
</reference>
<accession>A0A2M7WSZ5</accession>
<comment type="subcellular location">
    <subcellularLocation>
        <location evidence="1">Membrane</location>
        <topology evidence="1">Multi-pass membrane protein</topology>
    </subcellularLocation>
</comment>
<comment type="caution">
    <text evidence="6">The sequence shown here is derived from an EMBL/GenBank/DDBJ whole genome shotgun (WGS) entry which is preliminary data.</text>
</comment>
<proteinExistence type="predicted"/>
<dbReference type="Pfam" id="PF07681">
    <property type="entry name" value="DoxX"/>
    <property type="match status" value="1"/>
</dbReference>
<dbReference type="AlphaFoldDB" id="A0A2M7WSZ5"/>
<keyword evidence="2 5" id="KW-0812">Transmembrane</keyword>
<evidence type="ECO:0000256" key="4">
    <source>
        <dbReference type="ARBA" id="ARBA00023136"/>
    </source>
</evidence>
<evidence type="ECO:0000256" key="1">
    <source>
        <dbReference type="ARBA" id="ARBA00004141"/>
    </source>
</evidence>
<keyword evidence="4 5" id="KW-0472">Membrane</keyword>
<feature type="transmembrane region" description="Helical" evidence="5">
    <location>
        <begin position="71"/>
        <end position="90"/>
    </location>
</feature>
<sequence>MDIILLIGRILFGGFFVMGGAMHFMKLKDMTEYARMKGAPMPKLSVIGTGMIIMLAGLGVIFGIYQSISLIVLAAFLVVITPIMHAYWKVTDSNMKTMEMQMFLKNMALLGATLVMYALL</sequence>
<protein>
    <submittedName>
        <fullName evidence="6">DoxX family protein</fullName>
    </submittedName>
</protein>
<dbReference type="InterPro" id="IPR032808">
    <property type="entry name" value="DoxX"/>
</dbReference>
<feature type="transmembrane region" description="Helical" evidence="5">
    <location>
        <begin position="46"/>
        <end position="65"/>
    </location>
</feature>
<organism evidence="6 7">
    <name type="scientific">Candidatus Zambryskibacteria bacterium CG_4_9_14_3_um_filter_42_15</name>
    <dbReference type="NCBI Taxonomy" id="1975112"/>
    <lineage>
        <taxon>Bacteria</taxon>
        <taxon>Candidatus Zambryskiibacteriota</taxon>
    </lineage>
</organism>
<feature type="transmembrane region" description="Helical" evidence="5">
    <location>
        <begin position="102"/>
        <end position="119"/>
    </location>
</feature>
<keyword evidence="3 5" id="KW-1133">Transmembrane helix</keyword>
<gene>
    <name evidence="6" type="ORF">CO185_00460</name>
</gene>
<evidence type="ECO:0000256" key="3">
    <source>
        <dbReference type="ARBA" id="ARBA00022989"/>
    </source>
</evidence>
<dbReference type="EMBL" id="PFXF01000009">
    <property type="protein sequence ID" value="PJA33104.1"/>
    <property type="molecule type" value="Genomic_DNA"/>
</dbReference>
<evidence type="ECO:0000256" key="5">
    <source>
        <dbReference type="SAM" id="Phobius"/>
    </source>
</evidence>
<dbReference type="Proteomes" id="UP000230758">
    <property type="component" value="Unassembled WGS sequence"/>
</dbReference>
<dbReference type="GO" id="GO:0016020">
    <property type="term" value="C:membrane"/>
    <property type="evidence" value="ECO:0007669"/>
    <property type="project" value="UniProtKB-SubCell"/>
</dbReference>
<feature type="transmembrane region" description="Helical" evidence="5">
    <location>
        <begin position="6"/>
        <end position="25"/>
    </location>
</feature>
<evidence type="ECO:0000313" key="6">
    <source>
        <dbReference type="EMBL" id="PJA33104.1"/>
    </source>
</evidence>
<evidence type="ECO:0000256" key="2">
    <source>
        <dbReference type="ARBA" id="ARBA00022692"/>
    </source>
</evidence>